<sequence length="21" mass="2243">MTANLIGHLDGHLCGDFTLLT</sequence>
<evidence type="ECO:0000313" key="1">
    <source>
        <dbReference type="EMBL" id="CDW22527.1"/>
    </source>
</evidence>
<proteinExistence type="predicted"/>
<accession>A0A0K2TAD5</accession>
<organism evidence="1">
    <name type="scientific">Lepeophtheirus salmonis</name>
    <name type="common">Salmon louse</name>
    <name type="synonym">Caligus salmonis</name>
    <dbReference type="NCBI Taxonomy" id="72036"/>
    <lineage>
        <taxon>Eukaryota</taxon>
        <taxon>Metazoa</taxon>
        <taxon>Ecdysozoa</taxon>
        <taxon>Arthropoda</taxon>
        <taxon>Crustacea</taxon>
        <taxon>Multicrustacea</taxon>
        <taxon>Hexanauplia</taxon>
        <taxon>Copepoda</taxon>
        <taxon>Siphonostomatoida</taxon>
        <taxon>Caligidae</taxon>
        <taxon>Lepeophtheirus</taxon>
    </lineage>
</organism>
<protein>
    <submittedName>
        <fullName evidence="1">Uncharacterized protein</fullName>
    </submittedName>
</protein>
<dbReference type="EMBL" id="HACA01005166">
    <property type="protein sequence ID" value="CDW22527.1"/>
    <property type="molecule type" value="Transcribed_RNA"/>
</dbReference>
<name>A0A0K2TAD5_LEPSM</name>
<reference evidence="1" key="1">
    <citation type="submission" date="2014-05" db="EMBL/GenBank/DDBJ databases">
        <authorList>
            <person name="Chronopoulou M."/>
        </authorList>
    </citation>
    <scope>NUCLEOTIDE SEQUENCE</scope>
    <source>
        <tissue evidence="1">Whole organism</tissue>
    </source>
</reference>
<dbReference type="AlphaFoldDB" id="A0A0K2TAD5"/>